<sequence>MAKPATLSPELQQLHAGLGERGSSQVIVLTDDGVEHIELAREDMNEWLSGQAQALNRQRRGLSLLAVVIALVALGFLGRSLHLETVNASLDGELAALEARAETLGTAIDGVFATANRVTEGQVAPDQADPVAGLDSVDHLIGDTASAFRLYVEFTRRAVDHYTRSLDEEFATIDTDPLKALDLALGDEVSWGGGMSNTAGVGALLNLYVPEDLPSSLQTVARSEHFRDYLPDLNPMQGGRMTSAFGLREHPVTGEHVAHQGIDLVSWDDPRIRAAGGGQVVFAGTDGLSGKRVVVDHGMGIQTVYAHLSEIDVKEGDWLERGQWLGLMGNTGRSDGAHLHYEVRVNDRHIDPLAVFRVARNVQ</sequence>
<keyword evidence="1" id="KW-0812">Transmembrane</keyword>
<dbReference type="AlphaFoldDB" id="A0A540VVY1"/>
<evidence type="ECO:0000259" key="2">
    <source>
        <dbReference type="Pfam" id="PF01551"/>
    </source>
</evidence>
<dbReference type="SUPFAM" id="SSF51261">
    <property type="entry name" value="Duplicated hybrid motif"/>
    <property type="match status" value="1"/>
</dbReference>
<dbReference type="Gene3D" id="2.70.70.10">
    <property type="entry name" value="Glucose Permease (Domain IIA)"/>
    <property type="match status" value="1"/>
</dbReference>
<dbReference type="STRING" id="1260251.SPISAL_02760"/>
<dbReference type="InterPro" id="IPR011055">
    <property type="entry name" value="Dup_hybrid_motif"/>
</dbReference>
<gene>
    <name evidence="3" type="ORF">FKY71_00630</name>
</gene>
<dbReference type="CDD" id="cd12797">
    <property type="entry name" value="M23_peptidase"/>
    <property type="match status" value="1"/>
</dbReference>
<accession>A0A540VVY1</accession>
<dbReference type="PANTHER" id="PTHR21666">
    <property type="entry name" value="PEPTIDASE-RELATED"/>
    <property type="match status" value="1"/>
</dbReference>
<proteinExistence type="predicted"/>
<dbReference type="InterPro" id="IPR016047">
    <property type="entry name" value="M23ase_b-sheet_dom"/>
</dbReference>
<feature type="domain" description="M23ase beta-sheet core" evidence="2">
    <location>
        <begin position="259"/>
        <end position="352"/>
    </location>
</feature>
<name>A0A540VVY1_9GAMM</name>
<protein>
    <submittedName>
        <fullName evidence="3">M23 family metallopeptidase</fullName>
    </submittedName>
</protein>
<comment type="caution">
    <text evidence="3">The sequence shown here is derived from an EMBL/GenBank/DDBJ whole genome shotgun (WGS) entry which is preliminary data.</text>
</comment>
<keyword evidence="1" id="KW-1133">Transmembrane helix</keyword>
<dbReference type="Pfam" id="PF01551">
    <property type="entry name" value="Peptidase_M23"/>
    <property type="match status" value="1"/>
</dbReference>
<keyword evidence="1" id="KW-0472">Membrane</keyword>
<evidence type="ECO:0000313" key="3">
    <source>
        <dbReference type="EMBL" id="TQF00920.1"/>
    </source>
</evidence>
<evidence type="ECO:0000313" key="4">
    <source>
        <dbReference type="Proteomes" id="UP000315400"/>
    </source>
</evidence>
<dbReference type="EMBL" id="VIFK01000002">
    <property type="protein sequence ID" value="TQF00920.1"/>
    <property type="molecule type" value="Genomic_DNA"/>
</dbReference>
<organism evidence="3 4">
    <name type="scientific">Spiribacter salinus</name>
    <dbReference type="NCBI Taxonomy" id="1335746"/>
    <lineage>
        <taxon>Bacteria</taxon>
        <taxon>Pseudomonadati</taxon>
        <taxon>Pseudomonadota</taxon>
        <taxon>Gammaproteobacteria</taxon>
        <taxon>Chromatiales</taxon>
        <taxon>Ectothiorhodospiraceae</taxon>
        <taxon>Spiribacter</taxon>
    </lineage>
</organism>
<feature type="transmembrane region" description="Helical" evidence="1">
    <location>
        <begin position="62"/>
        <end position="81"/>
    </location>
</feature>
<reference evidence="3 4" key="1">
    <citation type="submission" date="2019-06" db="EMBL/GenBank/DDBJ databases">
        <title>Metagenome assembled Genome of Spiribacter salinus SL48-SHIP from the microbial mat of Salt Lake 48 (Novosibirsk region, Russia).</title>
        <authorList>
            <person name="Shipova A."/>
            <person name="Rozanov A.S."/>
            <person name="Bryanskaya A.V."/>
            <person name="Peltek S.E."/>
        </authorList>
    </citation>
    <scope>NUCLEOTIDE SEQUENCE [LARGE SCALE GENOMIC DNA]</scope>
    <source>
        <strain evidence="3">SL48-SHIP-2</strain>
    </source>
</reference>
<evidence type="ECO:0000256" key="1">
    <source>
        <dbReference type="SAM" id="Phobius"/>
    </source>
</evidence>
<dbReference type="GO" id="GO:0004222">
    <property type="term" value="F:metalloendopeptidase activity"/>
    <property type="evidence" value="ECO:0007669"/>
    <property type="project" value="TreeGrafter"/>
</dbReference>
<dbReference type="InterPro" id="IPR050570">
    <property type="entry name" value="Cell_wall_metabolism_enzyme"/>
</dbReference>
<dbReference type="Proteomes" id="UP000315400">
    <property type="component" value="Unassembled WGS sequence"/>
</dbReference>
<dbReference type="PANTHER" id="PTHR21666:SF270">
    <property type="entry name" value="MUREIN HYDROLASE ACTIVATOR ENVC"/>
    <property type="match status" value="1"/>
</dbReference>